<feature type="signal peptide" evidence="2">
    <location>
        <begin position="1"/>
        <end position="26"/>
    </location>
</feature>
<dbReference type="InterPro" id="IPR041437">
    <property type="entry name" value="GH115_C"/>
</dbReference>
<feature type="chain" id="PRO_5020519981" description="Gylcosyl hydrolase 115 C-terminal domain-containing protein" evidence="2">
    <location>
        <begin position="27"/>
        <end position="944"/>
    </location>
</feature>
<organism evidence="4 5">
    <name type="scientific">Phellinidium pouzarii</name>
    <dbReference type="NCBI Taxonomy" id="167371"/>
    <lineage>
        <taxon>Eukaryota</taxon>
        <taxon>Fungi</taxon>
        <taxon>Dikarya</taxon>
        <taxon>Basidiomycota</taxon>
        <taxon>Agaricomycotina</taxon>
        <taxon>Agaricomycetes</taxon>
        <taxon>Hymenochaetales</taxon>
        <taxon>Hymenochaetaceae</taxon>
        <taxon>Phellinidium</taxon>
    </lineage>
</organism>
<evidence type="ECO:0000313" key="4">
    <source>
        <dbReference type="EMBL" id="THH03231.1"/>
    </source>
</evidence>
<dbReference type="EMBL" id="SGPK01000481">
    <property type="protein sequence ID" value="THH03231.1"/>
    <property type="molecule type" value="Genomic_DNA"/>
</dbReference>
<dbReference type="Gene3D" id="2.60.120.1620">
    <property type="match status" value="1"/>
</dbReference>
<evidence type="ECO:0000259" key="3">
    <source>
        <dbReference type="Pfam" id="PF17829"/>
    </source>
</evidence>
<dbReference type="Gene3D" id="3.30.379.10">
    <property type="entry name" value="Chitobiase/beta-hexosaminidase domain 2-like"/>
    <property type="match status" value="1"/>
</dbReference>
<dbReference type="PANTHER" id="PTHR37842:SF2">
    <property type="entry name" value="GYLCOSYL HYDROLASE 115 C-TERMINAL DOMAIN-CONTAINING PROTEIN"/>
    <property type="match status" value="1"/>
</dbReference>
<gene>
    <name evidence="4" type="ORF">EW145_g6419</name>
</gene>
<evidence type="ECO:0000256" key="1">
    <source>
        <dbReference type="ARBA" id="ARBA00022801"/>
    </source>
</evidence>
<dbReference type="Gene3D" id="3.20.20.520">
    <property type="entry name" value="Glycosyl hydrolase family 115"/>
    <property type="match status" value="1"/>
</dbReference>
<feature type="domain" description="Gylcosyl hydrolase 115 C-terminal" evidence="3">
    <location>
        <begin position="818"/>
        <end position="937"/>
    </location>
</feature>
<protein>
    <recommendedName>
        <fullName evidence="3">Gylcosyl hydrolase 115 C-terminal domain-containing protein</fullName>
    </recommendedName>
</protein>
<evidence type="ECO:0000256" key="2">
    <source>
        <dbReference type="SAM" id="SignalP"/>
    </source>
</evidence>
<dbReference type="SUPFAM" id="SSF55545">
    <property type="entry name" value="beta-N-acetylhexosaminidase-like domain"/>
    <property type="match status" value="1"/>
</dbReference>
<dbReference type="Pfam" id="PF15979">
    <property type="entry name" value="Glyco_hydro_115"/>
    <property type="match status" value="1"/>
</dbReference>
<proteinExistence type="predicted"/>
<dbReference type="InterPro" id="IPR031924">
    <property type="entry name" value="GH115"/>
</dbReference>
<dbReference type="OrthoDB" id="4849794at2759"/>
<dbReference type="InterPro" id="IPR042301">
    <property type="entry name" value="GH115_sf"/>
</dbReference>
<name>A0A4S4KXT5_9AGAM</name>
<accession>A0A4S4KXT5</accession>
<dbReference type="PANTHER" id="PTHR37842">
    <property type="match status" value="1"/>
</dbReference>
<keyword evidence="2" id="KW-0732">Signal</keyword>
<dbReference type="Pfam" id="PF17829">
    <property type="entry name" value="GH115_C"/>
    <property type="match status" value="1"/>
</dbReference>
<evidence type="ECO:0000313" key="5">
    <source>
        <dbReference type="Proteomes" id="UP000308199"/>
    </source>
</evidence>
<reference evidence="4 5" key="1">
    <citation type="submission" date="2019-02" db="EMBL/GenBank/DDBJ databases">
        <title>Genome sequencing of the rare red list fungi Phellinidium pouzarii.</title>
        <authorList>
            <person name="Buettner E."/>
            <person name="Kellner H."/>
        </authorList>
    </citation>
    <scope>NUCLEOTIDE SEQUENCE [LARGE SCALE GENOMIC DNA]</scope>
    <source>
        <strain evidence="4 5">DSM 108285</strain>
    </source>
</reference>
<dbReference type="GO" id="GO:0016787">
    <property type="term" value="F:hydrolase activity"/>
    <property type="evidence" value="ECO:0007669"/>
    <property type="project" value="UniProtKB-KW"/>
</dbReference>
<keyword evidence="1" id="KW-0378">Hydrolase</keyword>
<dbReference type="InterPro" id="IPR029018">
    <property type="entry name" value="Hex-like_dom2"/>
</dbReference>
<keyword evidence="5" id="KW-1185">Reference proteome</keyword>
<dbReference type="AlphaFoldDB" id="A0A4S4KXT5"/>
<sequence length="944" mass="104116">MRLLNWKGPSLAVFLGSLSALRNVHAIGQATCVSFNSSPSVFSVVSGGRSAPLFISEDEWPGVQRAAADFASDIEKVSGISPTVSNVTSSVKSSATPIIIGTLGQSSLIEAVVNHTKLDVSSVSGIWEAFMIKEVANPLPGVPKAMVIIGADKRGTIYALYDLSEQFGVSPWYWWADVPTTPNSEIFISSSGCSHGTPTVKYRGFFFNDEQPALQSWAMEKFTNGTGAALTGSPFNHFFYTKAFELMLRLKGNYLWPAQWSSAFAVDDSQNQPLADFYGIVMGTSHEEPMMRSIPVEWGLFGVGPWNYSTNAQNVYDFWVNGTIRAKPYENIFTMGMRGDGDLPLSETTNVALLEKVISDQRQILTDVFNGTNVTDIPQMWALYQEVLAYYEDGMRVPDDVTLLWSDDLWGNMLRLPIPSEFNRTGGAGVYYHYDLVASPRDYKWITSTQMTKTYEQLSQAVDREATRIWIVNVGDLKPYELNTEFFLAYAWNSSRWSYDNLDTFVSAWAQREFDLSSATANEVASMMTNLTRYNNRRKPELWNSTTFSLINYREAENVFSDWDALLNASTMIYDSLTPEFQPAFFQTVQHPILASSTLGKMWIAQGMNSLRVSEARLSANDLADQVEQLFEKDYDIKTEYHQLLDGKWNHMMDQTHVQYFYWQQPMADTMPPISRMQSKIQALPGAMRISPEGSAAAWPGDNPNQCAAGYSCPPPTITLDSFVPLNSRYIDIGAGGPSPFTFTATSNVSWLILTPSEGSVSPSNPEVRVEATVDWNQVSGVQAAQINFNASVPGQPFESTPAYFVANHTVAPSGFKGFVEGDGGVSIEAAHASRNTSVAGITWVELPGYGRTLSGITPWPRTGNDFNNFTAGSGPSIEYDFLNFNTINDGGNVSATLLVSPSLNSMGPDRPIKIAVQIDDQTPQTVAFIPPVRSGDASSAVGW</sequence>
<comment type="caution">
    <text evidence="4">The sequence shown here is derived from an EMBL/GenBank/DDBJ whole genome shotgun (WGS) entry which is preliminary data.</text>
</comment>
<dbReference type="Proteomes" id="UP000308199">
    <property type="component" value="Unassembled WGS sequence"/>
</dbReference>
<dbReference type="Gene3D" id="1.20.58.2150">
    <property type="match status" value="1"/>
</dbReference>